<dbReference type="EMBL" id="CP007551">
    <property type="protein sequence ID" value="AHZ22914.1"/>
    <property type="molecule type" value="Genomic_DNA"/>
</dbReference>
<keyword evidence="2" id="KW-0472">Membrane</keyword>
<reference evidence="3 4" key="1">
    <citation type="submission" date="2014-04" db="EMBL/GenBank/DDBJ databases">
        <title>Transcriptional profiles of Haloferax mediterranei on the basis of nitrogen availability.</title>
        <authorList>
            <person name="Bautista V."/>
        </authorList>
    </citation>
    <scope>NUCLEOTIDE SEQUENCE [LARGE SCALE GENOMIC DNA]</scope>
    <source>
        <strain evidence="4">ATCC 33500 / DSM 1411 / JCM 8866 / NBRC 14739 / NCIMB 2177 / R-4</strain>
    </source>
</reference>
<feature type="compositionally biased region" description="Acidic residues" evidence="1">
    <location>
        <begin position="58"/>
        <end position="67"/>
    </location>
</feature>
<keyword evidence="2" id="KW-0812">Transmembrane</keyword>
<accession>A0A059TT77</accession>
<feature type="transmembrane region" description="Helical" evidence="2">
    <location>
        <begin position="12"/>
        <end position="30"/>
    </location>
</feature>
<evidence type="ECO:0000256" key="2">
    <source>
        <dbReference type="SAM" id="Phobius"/>
    </source>
</evidence>
<evidence type="ECO:0000256" key="1">
    <source>
        <dbReference type="SAM" id="MobiDB-lite"/>
    </source>
</evidence>
<name>A0A059TT77_HALMT</name>
<evidence type="ECO:0000313" key="4">
    <source>
        <dbReference type="Proteomes" id="UP000027075"/>
    </source>
</evidence>
<organism evidence="3 4">
    <name type="scientific">Haloferax mediterranei (strain ATCC 33500 / DSM 1411 / JCM 8866 / NBRC 14739 / NCIMB 2177 / R-4)</name>
    <name type="common">Halobacterium mediterranei</name>
    <dbReference type="NCBI Taxonomy" id="523841"/>
    <lineage>
        <taxon>Archaea</taxon>
        <taxon>Methanobacteriati</taxon>
        <taxon>Methanobacteriota</taxon>
        <taxon>Stenosarchaea group</taxon>
        <taxon>Halobacteria</taxon>
        <taxon>Halobacteriales</taxon>
        <taxon>Haloferacaceae</taxon>
        <taxon>Haloferax</taxon>
    </lineage>
</organism>
<sequence length="102" mass="10995">MRRPSPYDSGAFAVLVSNAVAPVGVLLLGWPRRFFGTETLQFDTDVESTPDVQLTMPDPEEVDGDDANENHPLEIPHVEDAAVVLEAFGVNQQSTQGADGND</sequence>
<evidence type="ECO:0000313" key="3">
    <source>
        <dbReference type="EMBL" id="AHZ22914.1"/>
    </source>
</evidence>
<dbReference type="RefSeq" id="WP_394298357.1">
    <property type="nucleotide sequence ID" value="NZ_CP007551.1"/>
</dbReference>
<keyword evidence="2" id="KW-1133">Transmembrane helix</keyword>
<proteinExistence type="predicted"/>
<gene>
    <name evidence="3" type="ORF">BM92_09795</name>
</gene>
<feature type="region of interest" description="Disordered" evidence="1">
    <location>
        <begin position="47"/>
        <end position="72"/>
    </location>
</feature>
<protein>
    <submittedName>
        <fullName evidence="3">Uncharacterized protein</fullName>
    </submittedName>
</protein>
<dbReference type="Proteomes" id="UP000027075">
    <property type="component" value="Chromosome"/>
</dbReference>
<dbReference type="AlphaFoldDB" id="A0A059TT77"/>